<dbReference type="OrthoDB" id="9802264at2"/>
<dbReference type="SMART" id="SM00382">
    <property type="entry name" value="AAA"/>
    <property type="match status" value="1"/>
</dbReference>
<evidence type="ECO:0000259" key="6">
    <source>
        <dbReference type="PROSITE" id="PS50893"/>
    </source>
</evidence>
<dbReference type="InterPro" id="IPR050319">
    <property type="entry name" value="ABC_transp_ATP-bind"/>
</dbReference>
<dbReference type="InterPro" id="IPR003439">
    <property type="entry name" value="ABC_transporter-like_ATP-bd"/>
</dbReference>
<dbReference type="EMBL" id="FOQH01000003">
    <property type="protein sequence ID" value="SFH96258.1"/>
    <property type="molecule type" value="Genomic_DNA"/>
</dbReference>
<evidence type="ECO:0000256" key="1">
    <source>
        <dbReference type="ARBA" id="ARBA00004417"/>
    </source>
</evidence>
<dbReference type="Proteomes" id="UP000199377">
    <property type="component" value="Unassembled WGS sequence"/>
</dbReference>
<comment type="subcellular location">
    <subcellularLocation>
        <location evidence="1">Cell inner membrane</location>
        <topology evidence="1">Peripheral membrane protein</topology>
    </subcellularLocation>
</comment>
<dbReference type="InterPro" id="IPR013563">
    <property type="entry name" value="Oligopep_ABC_C"/>
</dbReference>
<comment type="similarity">
    <text evidence="2">Belongs to the ABC transporter superfamily.</text>
</comment>
<dbReference type="GO" id="GO:0055085">
    <property type="term" value="P:transmembrane transport"/>
    <property type="evidence" value="ECO:0007669"/>
    <property type="project" value="UniProtKB-ARBA"/>
</dbReference>
<evidence type="ECO:0000256" key="2">
    <source>
        <dbReference type="ARBA" id="ARBA00005417"/>
    </source>
</evidence>
<dbReference type="PROSITE" id="PS00211">
    <property type="entry name" value="ABC_TRANSPORTER_1"/>
    <property type="match status" value="1"/>
</dbReference>
<keyword evidence="3" id="KW-0813">Transport</keyword>
<dbReference type="InterPro" id="IPR027417">
    <property type="entry name" value="P-loop_NTPase"/>
</dbReference>
<reference evidence="7 8" key="1">
    <citation type="submission" date="2016-10" db="EMBL/GenBank/DDBJ databases">
        <authorList>
            <person name="de Groot N.N."/>
        </authorList>
    </citation>
    <scope>NUCLEOTIDE SEQUENCE [LARGE SCALE GENOMIC DNA]</scope>
    <source>
        <strain evidence="7 8">CGMCC 1.11030</strain>
    </source>
</reference>
<dbReference type="PANTHER" id="PTHR43776">
    <property type="entry name" value="TRANSPORT ATP-BINDING PROTEIN"/>
    <property type="match status" value="1"/>
</dbReference>
<dbReference type="GO" id="GO:0016887">
    <property type="term" value="F:ATP hydrolysis activity"/>
    <property type="evidence" value="ECO:0007669"/>
    <property type="project" value="InterPro"/>
</dbReference>
<dbReference type="NCBIfam" id="TIGR01727">
    <property type="entry name" value="oligo_HPY"/>
    <property type="match status" value="1"/>
</dbReference>
<evidence type="ECO:0000256" key="5">
    <source>
        <dbReference type="ARBA" id="ARBA00022840"/>
    </source>
</evidence>
<dbReference type="InterPro" id="IPR017871">
    <property type="entry name" value="ABC_transporter-like_CS"/>
</dbReference>
<dbReference type="InterPro" id="IPR003593">
    <property type="entry name" value="AAA+_ATPase"/>
</dbReference>
<evidence type="ECO:0000313" key="8">
    <source>
        <dbReference type="Proteomes" id="UP000199377"/>
    </source>
</evidence>
<dbReference type="AlphaFoldDB" id="A0A1I3EBH4"/>
<dbReference type="GO" id="GO:0005886">
    <property type="term" value="C:plasma membrane"/>
    <property type="evidence" value="ECO:0007669"/>
    <property type="project" value="UniProtKB-SubCell"/>
</dbReference>
<dbReference type="GO" id="GO:0005524">
    <property type="term" value="F:ATP binding"/>
    <property type="evidence" value="ECO:0007669"/>
    <property type="project" value="UniProtKB-KW"/>
</dbReference>
<dbReference type="Pfam" id="PF00005">
    <property type="entry name" value="ABC_tran"/>
    <property type="match status" value="1"/>
</dbReference>
<accession>A0A1I3EBH4</accession>
<dbReference type="STRING" id="1114924.SAMN05216258_103278"/>
<dbReference type="FunFam" id="3.40.50.300:FF:000016">
    <property type="entry name" value="Oligopeptide ABC transporter ATP-binding component"/>
    <property type="match status" value="1"/>
</dbReference>
<dbReference type="RefSeq" id="WP_092859064.1">
    <property type="nucleotide sequence ID" value="NZ_FOQH01000003.1"/>
</dbReference>
<dbReference type="Pfam" id="PF08352">
    <property type="entry name" value="oligo_HPY"/>
    <property type="match status" value="1"/>
</dbReference>
<dbReference type="SUPFAM" id="SSF52540">
    <property type="entry name" value="P-loop containing nucleoside triphosphate hydrolases"/>
    <property type="match status" value="1"/>
</dbReference>
<name>A0A1I3EBH4_9RHOB</name>
<keyword evidence="4" id="KW-0547">Nucleotide-binding</keyword>
<feature type="domain" description="ABC transporter" evidence="6">
    <location>
        <begin position="30"/>
        <end position="273"/>
    </location>
</feature>
<keyword evidence="5 7" id="KW-0067">ATP-binding</keyword>
<evidence type="ECO:0000256" key="4">
    <source>
        <dbReference type="ARBA" id="ARBA00022741"/>
    </source>
</evidence>
<dbReference type="PROSITE" id="PS50893">
    <property type="entry name" value="ABC_TRANSPORTER_2"/>
    <property type="match status" value="1"/>
</dbReference>
<keyword evidence="8" id="KW-1185">Reference proteome</keyword>
<sequence length="343" mass="37402">MSFDGHPSAGPSGAAPLAEQPLLEAVGLSVRFPMPKKSPFADRDYLHAVRGVNFKVHAGRTLGVVGESGSGKTTTAMAAVRLTEAYDGAVMFEGRDVLKMGPEALRKQRRDMQVIFQDPYSSLNPRDRVGAIVREPLDLMDVGERKDRADRVKELFSLVGLRPDQMALFPHQFSGGQRQRISIARALATNPKLIVCDEPVSALDVAIQAQVLNLLRRLQDQFGLSYLFISHDLGVVQFICDDIAVMYLGEIVEYADRPTLFAAPRHPYTAALLDAAPSLARRKSAGYSRAGAVKGDPPSPMNLPKGCAFAGRCPRAQPRCKDEKPMLRPLEGAKVACHFPLEG</sequence>
<dbReference type="Gene3D" id="3.40.50.300">
    <property type="entry name" value="P-loop containing nucleotide triphosphate hydrolases"/>
    <property type="match status" value="1"/>
</dbReference>
<organism evidence="7 8">
    <name type="scientific">Albimonas pacifica</name>
    <dbReference type="NCBI Taxonomy" id="1114924"/>
    <lineage>
        <taxon>Bacteria</taxon>
        <taxon>Pseudomonadati</taxon>
        <taxon>Pseudomonadota</taxon>
        <taxon>Alphaproteobacteria</taxon>
        <taxon>Rhodobacterales</taxon>
        <taxon>Paracoccaceae</taxon>
        <taxon>Albimonas</taxon>
    </lineage>
</organism>
<dbReference type="GO" id="GO:0015833">
    <property type="term" value="P:peptide transport"/>
    <property type="evidence" value="ECO:0007669"/>
    <property type="project" value="InterPro"/>
</dbReference>
<gene>
    <name evidence="7" type="ORF">SAMN05216258_103278</name>
</gene>
<dbReference type="PANTHER" id="PTHR43776:SF7">
    <property type="entry name" value="D,D-DIPEPTIDE TRANSPORT ATP-BINDING PROTEIN DDPF-RELATED"/>
    <property type="match status" value="1"/>
</dbReference>
<dbReference type="CDD" id="cd03257">
    <property type="entry name" value="ABC_NikE_OppD_transporters"/>
    <property type="match status" value="1"/>
</dbReference>
<proteinExistence type="inferred from homology"/>
<evidence type="ECO:0000313" key="7">
    <source>
        <dbReference type="EMBL" id="SFH96258.1"/>
    </source>
</evidence>
<protein>
    <submittedName>
        <fullName evidence="7">Peptide/nickel transport system ATP-binding protein</fullName>
    </submittedName>
</protein>
<evidence type="ECO:0000256" key="3">
    <source>
        <dbReference type="ARBA" id="ARBA00022448"/>
    </source>
</evidence>